<accession>A0A5M6CL36</accession>
<reference evidence="6 7" key="1">
    <citation type="submission" date="2019-09" db="EMBL/GenBank/DDBJ databases">
        <title>Genome sequence and assembly of Taibaiella sp.</title>
        <authorList>
            <person name="Chhetri G."/>
        </authorList>
    </citation>
    <scope>NUCLEOTIDE SEQUENCE [LARGE SCALE GENOMIC DNA]</scope>
    <source>
        <strain evidence="6 7">KVB11</strain>
    </source>
</reference>
<evidence type="ECO:0000256" key="1">
    <source>
        <dbReference type="ARBA" id="ARBA00004141"/>
    </source>
</evidence>
<organism evidence="6 7">
    <name type="scientific">Taibaiella lutea</name>
    <dbReference type="NCBI Taxonomy" id="2608001"/>
    <lineage>
        <taxon>Bacteria</taxon>
        <taxon>Pseudomonadati</taxon>
        <taxon>Bacteroidota</taxon>
        <taxon>Chitinophagia</taxon>
        <taxon>Chitinophagales</taxon>
        <taxon>Chitinophagaceae</taxon>
        <taxon>Taibaiella</taxon>
    </lineage>
</organism>
<comment type="subcellular location">
    <subcellularLocation>
        <location evidence="1">Membrane</location>
        <topology evidence="1">Multi-pass membrane protein</topology>
    </subcellularLocation>
</comment>
<evidence type="ECO:0000256" key="5">
    <source>
        <dbReference type="SAM" id="Phobius"/>
    </source>
</evidence>
<dbReference type="RefSeq" id="WP_150032371.1">
    <property type="nucleotide sequence ID" value="NZ_VWSH01000002.1"/>
</dbReference>
<evidence type="ECO:0000313" key="7">
    <source>
        <dbReference type="Proteomes" id="UP000323632"/>
    </source>
</evidence>
<feature type="transmembrane region" description="Helical" evidence="5">
    <location>
        <begin position="48"/>
        <end position="66"/>
    </location>
</feature>
<feature type="transmembrane region" description="Helical" evidence="5">
    <location>
        <begin position="98"/>
        <end position="116"/>
    </location>
</feature>
<evidence type="ECO:0000256" key="3">
    <source>
        <dbReference type="ARBA" id="ARBA00022989"/>
    </source>
</evidence>
<evidence type="ECO:0000256" key="2">
    <source>
        <dbReference type="ARBA" id="ARBA00022692"/>
    </source>
</evidence>
<keyword evidence="7" id="KW-1185">Reference proteome</keyword>
<dbReference type="InterPro" id="IPR032808">
    <property type="entry name" value="DoxX"/>
</dbReference>
<dbReference type="GO" id="GO:0016020">
    <property type="term" value="C:membrane"/>
    <property type="evidence" value="ECO:0007669"/>
    <property type="project" value="UniProtKB-SubCell"/>
</dbReference>
<dbReference type="AlphaFoldDB" id="A0A5M6CL36"/>
<evidence type="ECO:0000313" key="6">
    <source>
        <dbReference type="EMBL" id="KAA5534692.1"/>
    </source>
</evidence>
<sequence>MNNKAAKIIYWITTSLLALFIIPGVFFLNSKVALDGIAHMQIPKWLSLEVGYGQPIGALLLILPFVGPRLKEWAYVALGIVYISALIGHLYIDGFGPDAGLAIILFIILVISYVCYHKIQKQKPGNY</sequence>
<dbReference type="EMBL" id="VWSH01000002">
    <property type="protein sequence ID" value="KAA5534692.1"/>
    <property type="molecule type" value="Genomic_DNA"/>
</dbReference>
<keyword evidence="2 5" id="KW-0812">Transmembrane</keyword>
<dbReference type="Pfam" id="PF13564">
    <property type="entry name" value="DoxX_2"/>
    <property type="match status" value="1"/>
</dbReference>
<proteinExistence type="predicted"/>
<feature type="transmembrane region" description="Helical" evidence="5">
    <location>
        <begin position="9"/>
        <end position="28"/>
    </location>
</feature>
<keyword evidence="4 5" id="KW-0472">Membrane</keyword>
<gene>
    <name evidence="6" type="ORF">F0919_08750</name>
</gene>
<feature type="transmembrane region" description="Helical" evidence="5">
    <location>
        <begin position="73"/>
        <end position="92"/>
    </location>
</feature>
<keyword evidence="3 5" id="KW-1133">Transmembrane helix</keyword>
<comment type="caution">
    <text evidence="6">The sequence shown here is derived from an EMBL/GenBank/DDBJ whole genome shotgun (WGS) entry which is preliminary data.</text>
</comment>
<name>A0A5M6CL36_9BACT</name>
<protein>
    <submittedName>
        <fullName evidence="6">DoxX family protein</fullName>
    </submittedName>
</protein>
<dbReference type="Proteomes" id="UP000323632">
    <property type="component" value="Unassembled WGS sequence"/>
</dbReference>
<evidence type="ECO:0000256" key="4">
    <source>
        <dbReference type="ARBA" id="ARBA00023136"/>
    </source>
</evidence>